<dbReference type="GO" id="GO:0030254">
    <property type="term" value="P:protein secretion by the type III secretion system"/>
    <property type="evidence" value="ECO:0007669"/>
    <property type="project" value="InterPro"/>
</dbReference>
<dbReference type="PANTHER" id="PTHR15184:SF81">
    <property type="entry name" value="FLAGELLUM-SPECIFIC ATP SYNTHASE"/>
    <property type="match status" value="1"/>
</dbReference>
<organism evidence="19 20">
    <name type="scientific">Pandoraea morbifera</name>
    <dbReference type="NCBI Taxonomy" id="2508300"/>
    <lineage>
        <taxon>Bacteria</taxon>
        <taxon>Pseudomonadati</taxon>
        <taxon>Pseudomonadota</taxon>
        <taxon>Betaproteobacteria</taxon>
        <taxon>Burkholderiales</taxon>
        <taxon>Burkholderiaceae</taxon>
        <taxon>Pandoraea</taxon>
    </lineage>
</organism>
<dbReference type="Gene3D" id="3.40.50.12240">
    <property type="match status" value="1"/>
</dbReference>
<evidence type="ECO:0000256" key="11">
    <source>
        <dbReference type="ARBA" id="ARBA00022927"/>
    </source>
</evidence>
<gene>
    <name evidence="19" type="ORF">PMO31116_03566</name>
</gene>
<comment type="similarity">
    <text evidence="2">Belongs to the ATPase alpha/beta chains family.</text>
</comment>
<dbReference type="GO" id="GO:0046933">
    <property type="term" value="F:proton-transporting ATP synthase activity, rotational mechanism"/>
    <property type="evidence" value="ECO:0007669"/>
    <property type="project" value="TreeGrafter"/>
</dbReference>
<protein>
    <recommendedName>
        <fullName evidence="4">Flagellum-specific ATP synthase</fullName>
        <ecNumber evidence="3">7.1.2.2</ecNumber>
    </recommendedName>
</protein>
<keyword evidence="8" id="KW-0375">Hydrogen ion transport</keyword>
<keyword evidence="10" id="KW-0067">ATP-binding</keyword>
<evidence type="ECO:0000256" key="14">
    <source>
        <dbReference type="ARBA" id="ARBA00023225"/>
    </source>
</evidence>
<keyword evidence="13" id="KW-0406">Ion transport</keyword>
<dbReference type="Proteomes" id="UP000368474">
    <property type="component" value="Unassembled WGS sequence"/>
</dbReference>
<evidence type="ECO:0000256" key="1">
    <source>
        <dbReference type="ARBA" id="ARBA00004496"/>
    </source>
</evidence>
<dbReference type="GO" id="GO:0016887">
    <property type="term" value="F:ATP hydrolysis activity"/>
    <property type="evidence" value="ECO:0007669"/>
    <property type="project" value="InterPro"/>
</dbReference>
<keyword evidence="11" id="KW-0653">Protein transport</keyword>
<dbReference type="RefSeq" id="WP_246185354.1">
    <property type="nucleotide sequence ID" value="NZ_CABPSD010000011.1"/>
</dbReference>
<dbReference type="GO" id="GO:0005737">
    <property type="term" value="C:cytoplasm"/>
    <property type="evidence" value="ECO:0007669"/>
    <property type="project" value="UniProtKB-SubCell"/>
</dbReference>
<evidence type="ECO:0000256" key="17">
    <source>
        <dbReference type="SAM" id="MobiDB-lite"/>
    </source>
</evidence>
<dbReference type="InterPro" id="IPR050053">
    <property type="entry name" value="ATPase_alpha/beta_chains"/>
</dbReference>
<keyword evidence="14" id="KW-1006">Bacterial flagellum protein export</keyword>
<dbReference type="InterPro" id="IPR040627">
    <property type="entry name" value="T3SS_ATPase_C"/>
</dbReference>
<evidence type="ECO:0000313" key="19">
    <source>
        <dbReference type="EMBL" id="VVE30180.1"/>
    </source>
</evidence>
<evidence type="ECO:0000256" key="8">
    <source>
        <dbReference type="ARBA" id="ARBA00022781"/>
    </source>
</evidence>
<dbReference type="InterPro" id="IPR003593">
    <property type="entry name" value="AAA+_ATPase"/>
</dbReference>
<evidence type="ECO:0000313" key="20">
    <source>
        <dbReference type="Proteomes" id="UP000368474"/>
    </source>
</evidence>
<evidence type="ECO:0000256" key="13">
    <source>
        <dbReference type="ARBA" id="ARBA00023065"/>
    </source>
</evidence>
<evidence type="ECO:0000256" key="4">
    <source>
        <dbReference type="ARBA" id="ARBA00020580"/>
    </source>
</evidence>
<evidence type="ECO:0000259" key="18">
    <source>
        <dbReference type="SMART" id="SM00382"/>
    </source>
</evidence>
<proteinExistence type="inferred from homology"/>
<evidence type="ECO:0000256" key="12">
    <source>
        <dbReference type="ARBA" id="ARBA00022967"/>
    </source>
</evidence>
<keyword evidence="12" id="KW-1278">Translocase</keyword>
<evidence type="ECO:0000256" key="9">
    <source>
        <dbReference type="ARBA" id="ARBA00022795"/>
    </source>
</evidence>
<dbReference type="GO" id="GO:0044780">
    <property type="term" value="P:bacterial-type flagellum assembly"/>
    <property type="evidence" value="ECO:0007669"/>
    <property type="project" value="InterPro"/>
</dbReference>
<dbReference type="CDD" id="cd18117">
    <property type="entry name" value="ATP-synt_flagellum-secretory_path_III_N"/>
    <property type="match status" value="1"/>
</dbReference>
<dbReference type="InterPro" id="IPR020003">
    <property type="entry name" value="ATPase_a/bsu_AS"/>
</dbReference>
<accession>A0A5E4X1K6</accession>
<dbReference type="InterPro" id="IPR027417">
    <property type="entry name" value="P-loop_NTPase"/>
</dbReference>
<comment type="subcellular location">
    <subcellularLocation>
        <location evidence="1">Cytoplasm</location>
    </subcellularLocation>
</comment>
<dbReference type="FunFam" id="3.40.50.12240:FF:000002">
    <property type="entry name" value="Flagellum-specific ATP synthase FliI"/>
    <property type="match status" value="1"/>
</dbReference>
<dbReference type="PANTHER" id="PTHR15184">
    <property type="entry name" value="ATP SYNTHASE"/>
    <property type="match status" value="1"/>
</dbReference>
<dbReference type="GO" id="GO:0030257">
    <property type="term" value="C:type III protein secretion system complex"/>
    <property type="evidence" value="ECO:0007669"/>
    <property type="project" value="InterPro"/>
</dbReference>
<dbReference type="SMART" id="SM00382">
    <property type="entry name" value="AAA"/>
    <property type="match status" value="1"/>
</dbReference>
<evidence type="ECO:0000256" key="7">
    <source>
        <dbReference type="ARBA" id="ARBA00022741"/>
    </source>
</evidence>
<name>A0A5E4X1K6_9BURK</name>
<dbReference type="InterPro" id="IPR000194">
    <property type="entry name" value="ATPase_F1/V1/A1_a/bsu_nucl-bd"/>
</dbReference>
<dbReference type="GO" id="GO:0005524">
    <property type="term" value="F:ATP binding"/>
    <property type="evidence" value="ECO:0007669"/>
    <property type="project" value="UniProtKB-KW"/>
</dbReference>
<dbReference type="GO" id="GO:0008564">
    <property type="term" value="F:protein-exporting ATPase activity"/>
    <property type="evidence" value="ECO:0007669"/>
    <property type="project" value="UniProtKB-EC"/>
</dbReference>
<keyword evidence="7" id="KW-0547">Nucleotide-binding</keyword>
<feature type="domain" description="AAA+ ATPase" evidence="18">
    <location>
        <begin position="292"/>
        <end position="475"/>
    </location>
</feature>
<dbReference type="EC" id="7.1.2.2" evidence="3"/>
<evidence type="ECO:0000256" key="10">
    <source>
        <dbReference type="ARBA" id="ARBA00022840"/>
    </source>
</evidence>
<dbReference type="InterPro" id="IPR020005">
    <property type="entry name" value="FliI_clade1"/>
</dbReference>
<keyword evidence="20" id="KW-1185">Reference proteome</keyword>
<dbReference type="AlphaFoldDB" id="A0A5E4X1K6"/>
<keyword evidence="15" id="KW-0066">ATP synthesis</keyword>
<reference evidence="19 20" key="1">
    <citation type="submission" date="2019-08" db="EMBL/GenBank/DDBJ databases">
        <authorList>
            <person name="Peeters C."/>
        </authorList>
    </citation>
    <scope>NUCLEOTIDE SEQUENCE [LARGE SCALE GENOMIC DNA]</scope>
    <source>
        <strain evidence="19 20">LMG 31116</strain>
    </source>
</reference>
<evidence type="ECO:0000256" key="16">
    <source>
        <dbReference type="ARBA" id="ARBA00034006"/>
    </source>
</evidence>
<evidence type="ECO:0000256" key="15">
    <source>
        <dbReference type="ARBA" id="ARBA00023310"/>
    </source>
</evidence>
<dbReference type="PROSITE" id="PS00152">
    <property type="entry name" value="ATPASE_ALPHA_BETA"/>
    <property type="match status" value="1"/>
</dbReference>
<dbReference type="SUPFAM" id="SSF52540">
    <property type="entry name" value="P-loop containing nucleoside triphosphate hydrolases"/>
    <property type="match status" value="1"/>
</dbReference>
<feature type="region of interest" description="Disordered" evidence="17">
    <location>
        <begin position="21"/>
        <end position="98"/>
    </location>
</feature>
<comment type="catalytic activity">
    <reaction evidence="16">
        <text>ATP + H2O + cellular proteinSide 1 = ADP + phosphate + cellular proteinSide 2.</text>
        <dbReference type="EC" id="7.4.2.8"/>
    </reaction>
</comment>
<evidence type="ECO:0000256" key="2">
    <source>
        <dbReference type="ARBA" id="ARBA00008936"/>
    </source>
</evidence>
<dbReference type="NCBIfam" id="TIGR01026">
    <property type="entry name" value="fliI_yscN"/>
    <property type="match status" value="1"/>
</dbReference>
<sequence>MVNAELTPLTAHAPVLASTENTHGEAPAASPEPVPANDGTTPSVRLWDEIDTPASPVQAGALQPEDHDDVTAEPAPRPAAQVTGEADGPTDADAPAPKPAVHALNAREIARDAHLRRWQNTLRERIAHVHAVEPTRRCGRLTRAAGLVLEAVGLRLPVGAGCLIELPVHDASREPATAEAEVVGFGGDRLFLMPQTEVSGLLPGARVFPMEPAADGPLPSQRHNGKRLPVGQALLGRVVDAAGRPLDDFGPLGMTDSASLASVPINPLGRAPIESVLDVGVRAINALLTVGRGQRMGLFAGSGVGKSVLLGMMARFTQAEVIVVGLIGERGREVKDFIENILGPDGLARSVVVAAPADVSPLLRLQGAAYATTLAEYFRDQGKDVLLIMDSLTRYAMAQREIALAIGEPPATKGYPPSVFAKLPALVERAGNGPDGGGSITAFYTVLTEGDDQQDPIADSARAILDGHIVLSRQLAESGHYPAIDIEQSISRAMAALIDDNQFDTVRRFKQMLSRYQRNRDLINVGAYAPGSDPMLDQAIELYPRLEGFLQQGMRERASYPDAVQQLRGLFH</sequence>
<dbReference type="EMBL" id="CABPSD010000011">
    <property type="protein sequence ID" value="VVE30180.1"/>
    <property type="molecule type" value="Genomic_DNA"/>
</dbReference>
<evidence type="ECO:0000256" key="5">
    <source>
        <dbReference type="ARBA" id="ARBA00022448"/>
    </source>
</evidence>
<dbReference type="Pfam" id="PF00006">
    <property type="entry name" value="ATP-synt_ab"/>
    <property type="match status" value="1"/>
</dbReference>
<dbReference type="CDD" id="cd01136">
    <property type="entry name" value="ATPase_flagellum-secretory_path_III"/>
    <property type="match status" value="1"/>
</dbReference>
<dbReference type="NCBIfam" id="TIGR03496">
    <property type="entry name" value="FliI_clade1"/>
    <property type="match status" value="1"/>
</dbReference>
<keyword evidence="6" id="KW-0963">Cytoplasm</keyword>
<evidence type="ECO:0000256" key="6">
    <source>
        <dbReference type="ARBA" id="ARBA00022490"/>
    </source>
</evidence>
<feature type="compositionally biased region" description="Low complexity" evidence="17">
    <location>
        <begin position="86"/>
        <end position="98"/>
    </location>
</feature>
<keyword evidence="9" id="KW-1005">Bacterial flagellum biogenesis</keyword>
<keyword evidence="5" id="KW-0813">Transport</keyword>
<dbReference type="InterPro" id="IPR005714">
    <property type="entry name" value="ATPase_T3SS_FliI/YscN"/>
</dbReference>
<dbReference type="CDD" id="cd18114">
    <property type="entry name" value="ATP-synt_flagellum-secretory_path_III_C"/>
    <property type="match status" value="1"/>
</dbReference>
<dbReference type="GO" id="GO:0071973">
    <property type="term" value="P:bacterial-type flagellum-dependent cell motility"/>
    <property type="evidence" value="ECO:0007669"/>
    <property type="project" value="InterPro"/>
</dbReference>
<evidence type="ECO:0000256" key="3">
    <source>
        <dbReference type="ARBA" id="ARBA00012473"/>
    </source>
</evidence>
<dbReference type="Pfam" id="PF18269">
    <property type="entry name" value="T3SS_ATPase_C"/>
    <property type="match status" value="1"/>
</dbReference>